<keyword evidence="7" id="KW-1185">Reference proteome</keyword>
<evidence type="ECO:0000256" key="2">
    <source>
        <dbReference type="ARBA" id="ARBA00022723"/>
    </source>
</evidence>
<dbReference type="EMBL" id="OX459120">
    <property type="protein sequence ID" value="CAI9099039.1"/>
    <property type="molecule type" value="Genomic_DNA"/>
</dbReference>
<organism evidence="6 7">
    <name type="scientific">Oldenlandia corymbosa var. corymbosa</name>
    <dbReference type="NCBI Taxonomy" id="529605"/>
    <lineage>
        <taxon>Eukaryota</taxon>
        <taxon>Viridiplantae</taxon>
        <taxon>Streptophyta</taxon>
        <taxon>Embryophyta</taxon>
        <taxon>Tracheophyta</taxon>
        <taxon>Spermatophyta</taxon>
        <taxon>Magnoliopsida</taxon>
        <taxon>eudicotyledons</taxon>
        <taxon>Gunneridae</taxon>
        <taxon>Pentapetalae</taxon>
        <taxon>asterids</taxon>
        <taxon>lamiids</taxon>
        <taxon>Gentianales</taxon>
        <taxon>Rubiaceae</taxon>
        <taxon>Rubioideae</taxon>
        <taxon>Spermacoceae</taxon>
        <taxon>Hedyotis-Oldenlandia complex</taxon>
        <taxon>Oldenlandia</taxon>
    </lineage>
</organism>
<keyword evidence="3" id="KW-0863">Zinc-finger</keyword>
<name>A0AAV1CWC6_OLDCO</name>
<sequence length="247" mass="26884">MAAVDTNAANKSRKLAINLSLFPFTEAPVKASIKSPNIFEEPNGVVGLGILAAMKPRSKSKDESCSQDPSSKRAAILVKSPRSLSNPIPILSNRVSSPFSAKNDVKRKISAEEMELCEEYTCVISHVGDNQIKKKEYFDSTNVVITGTEKISSVSNNNLVGSRVGEAPQFRVADFLNSCFLCQKQLHGLDIFMYRGEKAFCSVECRGKQITIDERKEKCVSGMAKPHEYSASPCPSPMQFLAGVAAA</sequence>
<evidence type="ECO:0000256" key="1">
    <source>
        <dbReference type="ARBA" id="ARBA00009374"/>
    </source>
</evidence>
<dbReference type="Pfam" id="PF04570">
    <property type="entry name" value="zf-FLZ"/>
    <property type="match status" value="1"/>
</dbReference>
<keyword evidence="2" id="KW-0479">Metal-binding</keyword>
<evidence type="ECO:0000313" key="7">
    <source>
        <dbReference type="Proteomes" id="UP001161247"/>
    </source>
</evidence>
<reference evidence="6" key="1">
    <citation type="submission" date="2023-03" db="EMBL/GenBank/DDBJ databases">
        <authorList>
            <person name="Julca I."/>
        </authorList>
    </citation>
    <scope>NUCLEOTIDE SEQUENCE</scope>
</reference>
<gene>
    <name evidence="6" type="ORF">OLC1_LOCUS9127</name>
</gene>
<dbReference type="PROSITE" id="PS51795">
    <property type="entry name" value="ZF_FLZ"/>
    <property type="match status" value="1"/>
</dbReference>
<dbReference type="GO" id="GO:0008270">
    <property type="term" value="F:zinc ion binding"/>
    <property type="evidence" value="ECO:0007669"/>
    <property type="project" value="UniProtKB-KW"/>
</dbReference>
<comment type="similarity">
    <text evidence="1">Belongs to the FLZ family.</text>
</comment>
<keyword evidence="3" id="KW-0862">Zinc</keyword>
<dbReference type="Proteomes" id="UP001161247">
    <property type="component" value="Chromosome 3"/>
</dbReference>
<protein>
    <submittedName>
        <fullName evidence="6">OLC1v1035800C1</fullName>
    </submittedName>
</protein>
<evidence type="ECO:0000259" key="5">
    <source>
        <dbReference type="PROSITE" id="PS51795"/>
    </source>
</evidence>
<dbReference type="InterPro" id="IPR044604">
    <property type="entry name" value="FLZ12/13/14"/>
</dbReference>
<dbReference type="PANTHER" id="PTHR47208">
    <property type="entry name" value="OS02G0174800 PROTEIN"/>
    <property type="match status" value="1"/>
</dbReference>
<feature type="domain" description="FLZ-type" evidence="5">
    <location>
        <begin position="174"/>
        <end position="217"/>
    </location>
</feature>
<evidence type="ECO:0000256" key="4">
    <source>
        <dbReference type="PROSITE-ProRule" id="PRU01131"/>
    </source>
</evidence>
<dbReference type="PANTHER" id="PTHR47208:SF1">
    <property type="entry name" value="OS02G0174800 PROTEIN"/>
    <property type="match status" value="1"/>
</dbReference>
<evidence type="ECO:0000256" key="3">
    <source>
        <dbReference type="ARBA" id="ARBA00022771"/>
    </source>
</evidence>
<feature type="zinc finger region" description="FLZ-type" evidence="4">
    <location>
        <begin position="174"/>
        <end position="217"/>
    </location>
</feature>
<dbReference type="AlphaFoldDB" id="A0AAV1CWC6"/>
<evidence type="ECO:0000313" key="6">
    <source>
        <dbReference type="EMBL" id="CAI9099039.1"/>
    </source>
</evidence>
<proteinExistence type="inferred from homology"/>
<dbReference type="InterPro" id="IPR007650">
    <property type="entry name" value="Zf-FLZ_dom"/>
</dbReference>
<accession>A0AAV1CWC6</accession>